<reference evidence="3 4" key="1">
    <citation type="journal article" date="2011" name="ISME J.">
        <title>Community ecology of hot spring cyanobacterial mats: predominant populations and their functional potential.</title>
        <authorList>
            <person name="Klatt C.G."/>
            <person name="Wood J.M."/>
            <person name="Rusch D.B."/>
            <person name="Bateson M.M."/>
            <person name="Hamamura N."/>
            <person name="Heidelberg J.F."/>
            <person name="Grossman A.R."/>
            <person name="Bhaya D."/>
            <person name="Cohan F.M."/>
            <person name="Kuhl M."/>
            <person name="Bryant D.A."/>
            <person name="Ward D.M."/>
        </authorList>
    </citation>
    <scope>NUCLEOTIDE SEQUENCE [LARGE SCALE GENOMIC DNA]</scope>
    <source>
        <strain evidence="3">OS</strain>
    </source>
</reference>
<evidence type="ECO:0000313" key="4">
    <source>
        <dbReference type="Proteomes" id="UP000266389"/>
    </source>
</evidence>
<feature type="transmembrane region" description="Helical" evidence="1">
    <location>
        <begin position="182"/>
        <end position="202"/>
    </location>
</feature>
<name>A0A395M3T7_9BACT</name>
<dbReference type="Proteomes" id="UP000266389">
    <property type="component" value="Unassembled WGS sequence"/>
</dbReference>
<dbReference type="AlphaFoldDB" id="A0A395M3T7"/>
<dbReference type="InterPro" id="IPR000620">
    <property type="entry name" value="EamA_dom"/>
</dbReference>
<feature type="domain" description="EamA" evidence="2">
    <location>
        <begin position="151"/>
        <end position="294"/>
    </location>
</feature>
<comment type="caution">
    <text evidence="3">The sequence shown here is derived from an EMBL/GenBank/DDBJ whole genome shotgun (WGS) entry which is preliminary data.</text>
</comment>
<dbReference type="GO" id="GO:0016020">
    <property type="term" value="C:membrane"/>
    <property type="evidence" value="ECO:0007669"/>
    <property type="project" value="InterPro"/>
</dbReference>
<proteinExistence type="predicted"/>
<feature type="transmembrane region" description="Helical" evidence="1">
    <location>
        <begin position="254"/>
        <end position="274"/>
    </location>
</feature>
<dbReference type="PANTHER" id="PTHR22911:SF79">
    <property type="entry name" value="MOBA-LIKE NTP TRANSFERASE DOMAIN-CONTAINING PROTEIN"/>
    <property type="match status" value="1"/>
</dbReference>
<dbReference type="EMBL" id="PHFL01000014">
    <property type="protein sequence ID" value="RFM24888.1"/>
    <property type="molecule type" value="Genomic_DNA"/>
</dbReference>
<feature type="transmembrane region" description="Helical" evidence="1">
    <location>
        <begin position="73"/>
        <end position="90"/>
    </location>
</feature>
<keyword evidence="1" id="KW-1133">Transmembrane helix</keyword>
<evidence type="ECO:0000313" key="3">
    <source>
        <dbReference type="EMBL" id="RFM24888.1"/>
    </source>
</evidence>
<keyword evidence="1" id="KW-0472">Membrane</keyword>
<dbReference type="InterPro" id="IPR037185">
    <property type="entry name" value="EmrE-like"/>
</dbReference>
<feature type="transmembrane region" description="Helical" evidence="1">
    <location>
        <begin position="214"/>
        <end position="242"/>
    </location>
</feature>
<feature type="transmembrane region" description="Helical" evidence="1">
    <location>
        <begin position="96"/>
        <end position="118"/>
    </location>
</feature>
<feature type="domain" description="EamA" evidence="2">
    <location>
        <begin position="17"/>
        <end position="141"/>
    </location>
</feature>
<accession>A0A395M3T7</accession>
<feature type="transmembrane region" description="Helical" evidence="1">
    <location>
        <begin position="18"/>
        <end position="36"/>
    </location>
</feature>
<evidence type="ECO:0000259" key="2">
    <source>
        <dbReference type="Pfam" id="PF00892"/>
    </source>
</evidence>
<sequence length="311" mass="34289">MNDARRTLHHSDEERLKGIFYVALAALLWSTGGAFIKLVELDSFQTSFWRSLFAAFTIAAITKPYPLRFNSDTIFSSLAYSATLIFFVAGTKLTTAANAILLQYAAPIYILVLARLILHEQMNKVQVITVLFCIVGMAIFFLDQLSAAGYLGNFLAALSGIAFAFMTVLLRKQRDTDPTQAILLGNLWIVLICAAIVIWQSFFNPKGVMHEDVYFGFAISTADSIIVAFLGIFQIAIPYLLFARAIRSLRALDASLISMLEPVLNPIWAFLLVGEVPSSYAFIGGAIIIGAVFVQNVWALKFSDSQSSSLR</sequence>
<feature type="transmembrane region" description="Helical" evidence="1">
    <location>
        <begin position="125"/>
        <end position="142"/>
    </location>
</feature>
<evidence type="ECO:0000256" key="1">
    <source>
        <dbReference type="SAM" id="Phobius"/>
    </source>
</evidence>
<dbReference type="SUPFAM" id="SSF103481">
    <property type="entry name" value="Multidrug resistance efflux transporter EmrE"/>
    <property type="match status" value="2"/>
</dbReference>
<gene>
    <name evidence="3" type="ORF">D0433_03015</name>
</gene>
<organism evidence="3 4">
    <name type="scientific">Candidatus Thermochlorobacter aerophilus</name>
    <dbReference type="NCBI Taxonomy" id="1868324"/>
    <lineage>
        <taxon>Bacteria</taxon>
        <taxon>Pseudomonadati</taxon>
        <taxon>Chlorobiota</taxon>
        <taxon>Chlorobiia</taxon>
        <taxon>Chlorobiales</taxon>
        <taxon>Candidatus Thermochlorobacteriaceae</taxon>
        <taxon>Candidatus Thermochlorobacter</taxon>
    </lineage>
</organism>
<keyword evidence="1" id="KW-0812">Transmembrane</keyword>
<feature type="transmembrane region" description="Helical" evidence="1">
    <location>
        <begin position="280"/>
        <end position="300"/>
    </location>
</feature>
<protein>
    <submittedName>
        <fullName evidence="3">EamA/RhaT family transporter</fullName>
    </submittedName>
</protein>
<dbReference type="PANTHER" id="PTHR22911">
    <property type="entry name" value="ACYL-MALONYL CONDENSING ENZYME-RELATED"/>
    <property type="match status" value="1"/>
</dbReference>
<dbReference type="Pfam" id="PF00892">
    <property type="entry name" value="EamA"/>
    <property type="match status" value="2"/>
</dbReference>
<feature type="transmembrane region" description="Helical" evidence="1">
    <location>
        <begin position="48"/>
        <end position="66"/>
    </location>
</feature>
<feature type="transmembrane region" description="Helical" evidence="1">
    <location>
        <begin position="148"/>
        <end position="170"/>
    </location>
</feature>